<comment type="caution">
    <text evidence="2">The sequence shown here is derived from an EMBL/GenBank/DDBJ whole genome shotgun (WGS) entry which is preliminary data.</text>
</comment>
<dbReference type="OrthoDB" id="1419374at2759"/>
<keyword evidence="3" id="KW-1185">Reference proteome</keyword>
<dbReference type="Gene3D" id="3.30.420.10">
    <property type="entry name" value="Ribonuclease H-like superfamily/Ribonuclease H"/>
    <property type="match status" value="1"/>
</dbReference>
<dbReference type="GO" id="GO:0003676">
    <property type="term" value="F:nucleic acid binding"/>
    <property type="evidence" value="ECO:0007669"/>
    <property type="project" value="InterPro"/>
</dbReference>
<dbReference type="SUPFAM" id="SSF53098">
    <property type="entry name" value="Ribonuclease H-like"/>
    <property type="match status" value="1"/>
</dbReference>
<dbReference type="InterPro" id="IPR026960">
    <property type="entry name" value="RVT-Znf"/>
</dbReference>
<gene>
    <name evidence="2" type="ORF">FRX31_023043</name>
</gene>
<dbReference type="InterPro" id="IPR002156">
    <property type="entry name" value="RNaseH_domain"/>
</dbReference>
<dbReference type="PANTHER" id="PTHR47723">
    <property type="entry name" value="OS05G0353850 PROTEIN"/>
    <property type="match status" value="1"/>
</dbReference>
<proteinExistence type="predicted"/>
<dbReference type="PROSITE" id="PS50879">
    <property type="entry name" value="RNASE_H_1"/>
    <property type="match status" value="1"/>
</dbReference>
<dbReference type="InterPro" id="IPR036397">
    <property type="entry name" value="RNaseH_sf"/>
</dbReference>
<reference evidence="2 3" key="1">
    <citation type="submission" date="2020-06" db="EMBL/GenBank/DDBJ databases">
        <title>Transcriptomic and genomic resources for Thalictrum thalictroides and T. hernandezii: Facilitating candidate gene discovery in an emerging model plant lineage.</title>
        <authorList>
            <person name="Arias T."/>
            <person name="Riano-Pachon D.M."/>
            <person name="Di Stilio V.S."/>
        </authorList>
    </citation>
    <scope>NUCLEOTIDE SEQUENCE [LARGE SCALE GENOMIC DNA]</scope>
    <source>
        <strain evidence="3">cv. WT478/WT964</strain>
        <tissue evidence="2">Leaves</tissue>
    </source>
</reference>
<dbReference type="InterPro" id="IPR012337">
    <property type="entry name" value="RNaseH-like_sf"/>
</dbReference>
<dbReference type="AlphaFoldDB" id="A0A7J6VT57"/>
<accession>A0A7J6VT57</accession>
<feature type="domain" description="RNase H type-1" evidence="1">
    <location>
        <begin position="290"/>
        <end position="416"/>
    </location>
</feature>
<protein>
    <recommendedName>
        <fullName evidence="1">RNase H type-1 domain-containing protein</fullName>
    </recommendedName>
</protein>
<dbReference type="InterPro" id="IPR044730">
    <property type="entry name" value="RNase_H-like_dom_plant"/>
</dbReference>
<name>A0A7J6VT57_THATH</name>
<dbReference type="Proteomes" id="UP000554482">
    <property type="component" value="Unassembled WGS sequence"/>
</dbReference>
<organism evidence="2 3">
    <name type="scientific">Thalictrum thalictroides</name>
    <name type="common">Rue-anemone</name>
    <name type="synonym">Anemone thalictroides</name>
    <dbReference type="NCBI Taxonomy" id="46969"/>
    <lineage>
        <taxon>Eukaryota</taxon>
        <taxon>Viridiplantae</taxon>
        <taxon>Streptophyta</taxon>
        <taxon>Embryophyta</taxon>
        <taxon>Tracheophyta</taxon>
        <taxon>Spermatophyta</taxon>
        <taxon>Magnoliopsida</taxon>
        <taxon>Ranunculales</taxon>
        <taxon>Ranunculaceae</taxon>
        <taxon>Thalictroideae</taxon>
        <taxon>Thalictrum</taxon>
    </lineage>
</organism>
<dbReference type="Pfam" id="PF13456">
    <property type="entry name" value="RVT_3"/>
    <property type="match status" value="1"/>
</dbReference>
<dbReference type="Pfam" id="PF13966">
    <property type="entry name" value="zf-RVT"/>
    <property type="match status" value="1"/>
</dbReference>
<evidence type="ECO:0000313" key="2">
    <source>
        <dbReference type="EMBL" id="KAF5187370.1"/>
    </source>
</evidence>
<dbReference type="InterPro" id="IPR053151">
    <property type="entry name" value="RNase_H-like"/>
</dbReference>
<evidence type="ECO:0000259" key="1">
    <source>
        <dbReference type="PROSITE" id="PS50879"/>
    </source>
</evidence>
<dbReference type="EMBL" id="JABWDY010028071">
    <property type="protein sequence ID" value="KAF5187370.1"/>
    <property type="molecule type" value="Genomic_DNA"/>
</dbReference>
<evidence type="ECO:0000313" key="3">
    <source>
        <dbReference type="Proteomes" id="UP000554482"/>
    </source>
</evidence>
<sequence>MVIGNGHKTDLWRDAWIDDESLKDSLQLQKADLKGCRAKVCDVMINGQMVLEGSLLDIIEETDQGVHNIVRTHHEDEDYMVWRGDEKGKFSVASAYEVIRQKGQKVAWHNIIWKNHIHPTSAGSVWKLIQGCAATNDRLQKMGIQLASQCQVCHERAETLDHLLWDCRAAKQLWGWAAREFGVNGSFSSFMQAFKVVKHSLLIRTLWQAAVVGIAVSLWRNRNKIVFDGGRSNEAWLKMEVRRHICFADRVTKGGFTGSSREEDILARWGLAARVEELKLRKECKWYPPEALVIKINCDGASKGNPGQAGLGCVFRDCHGFFLLVKAKGIGFATNYEAECGAIMEGLEEAVKRGWLKVWVESDSTAAIQAFAHGSLPWRIAARWKLINSIFQFCLFSHNLREANFSADQAAKKGASLNLGEELSEEGKPPWIVRWENPDQVFVKA</sequence>
<dbReference type="PANTHER" id="PTHR47723:SF23">
    <property type="entry name" value="REVERSE TRANSCRIPTASE-LIKE PROTEIN"/>
    <property type="match status" value="1"/>
</dbReference>
<dbReference type="CDD" id="cd06222">
    <property type="entry name" value="RNase_H_like"/>
    <property type="match status" value="1"/>
</dbReference>
<dbReference type="GO" id="GO:0004523">
    <property type="term" value="F:RNA-DNA hybrid ribonuclease activity"/>
    <property type="evidence" value="ECO:0007669"/>
    <property type="project" value="InterPro"/>
</dbReference>